<comment type="caution">
    <text evidence="4">The sequence shown here is derived from an EMBL/GenBank/DDBJ whole genome shotgun (WGS) entry which is preliminary data.</text>
</comment>
<evidence type="ECO:0000313" key="5">
    <source>
        <dbReference type="Proteomes" id="UP000195447"/>
    </source>
</evidence>
<dbReference type="RefSeq" id="WP_044932867.1">
    <property type="nucleotide sequence ID" value="NZ_JACJIY010000001.1"/>
</dbReference>
<keyword evidence="1" id="KW-0408">Iron</keyword>
<dbReference type="InterPro" id="IPR008988">
    <property type="entry name" value="Transcriptional_repressor_C"/>
</dbReference>
<evidence type="ECO:0000313" key="4">
    <source>
        <dbReference type="EMBL" id="OUP61658.1"/>
    </source>
</evidence>
<dbReference type="GeneID" id="79877344"/>
<accession>A0A1Y3VRG5</accession>
<dbReference type="Pfam" id="PF04023">
    <property type="entry name" value="FeoA"/>
    <property type="match status" value="1"/>
</dbReference>
<dbReference type="EMBL" id="NFKM01000002">
    <property type="protein sequence ID" value="OUP61658.1"/>
    <property type="molecule type" value="Genomic_DNA"/>
</dbReference>
<reference evidence="5" key="1">
    <citation type="submission" date="2017-04" db="EMBL/GenBank/DDBJ databases">
        <title>Function of individual gut microbiota members based on whole genome sequencing of pure cultures obtained from chicken caecum.</title>
        <authorList>
            <person name="Medvecky M."/>
            <person name="Cejkova D."/>
            <person name="Polansky O."/>
            <person name="Karasova D."/>
            <person name="Kubasova T."/>
            <person name="Cizek A."/>
            <person name="Rychlik I."/>
        </authorList>
    </citation>
    <scope>NUCLEOTIDE SEQUENCE [LARGE SCALE GENOMIC DNA]</scope>
    <source>
        <strain evidence="5">An178</strain>
    </source>
</reference>
<evidence type="ECO:0000256" key="1">
    <source>
        <dbReference type="ARBA" id="ARBA00023004"/>
    </source>
</evidence>
<proteinExistence type="predicted"/>
<dbReference type="PANTHER" id="PTHR43151:SF1">
    <property type="entry name" value="SSR2333 PROTEIN"/>
    <property type="match status" value="1"/>
</dbReference>
<dbReference type="GO" id="GO:0046914">
    <property type="term" value="F:transition metal ion binding"/>
    <property type="evidence" value="ECO:0007669"/>
    <property type="project" value="InterPro"/>
</dbReference>
<dbReference type="Proteomes" id="UP001220658">
    <property type="component" value="Unassembled WGS sequence"/>
</dbReference>
<dbReference type="InterPro" id="IPR038157">
    <property type="entry name" value="FeoA_core_dom"/>
</dbReference>
<dbReference type="SMART" id="SM00899">
    <property type="entry name" value="FeoA"/>
    <property type="match status" value="1"/>
</dbReference>
<dbReference type="InterPro" id="IPR053184">
    <property type="entry name" value="FeoA-like"/>
</dbReference>
<dbReference type="EMBL" id="JAQNCK010000014">
    <property type="protein sequence ID" value="MDC0828313.1"/>
    <property type="molecule type" value="Genomic_DNA"/>
</dbReference>
<feature type="domain" description="Ferrous iron transporter FeoA-like" evidence="2">
    <location>
        <begin position="2"/>
        <end position="70"/>
    </location>
</feature>
<dbReference type="AlphaFoldDB" id="A0A1Y3VRG5"/>
<name>A0A1Y3VRG5_9FIRM</name>
<dbReference type="Gene3D" id="2.30.30.90">
    <property type="match status" value="1"/>
</dbReference>
<dbReference type="SUPFAM" id="SSF50037">
    <property type="entry name" value="C-terminal domain of transcriptional repressors"/>
    <property type="match status" value="1"/>
</dbReference>
<dbReference type="InterPro" id="IPR007167">
    <property type="entry name" value="Fe-transptr_FeoA-like"/>
</dbReference>
<protein>
    <submittedName>
        <fullName evidence="3">FeoA family protein</fullName>
    </submittedName>
    <submittedName>
        <fullName evidence="4">Ferrous iron transport protein A</fullName>
    </submittedName>
</protein>
<evidence type="ECO:0000259" key="2">
    <source>
        <dbReference type="SMART" id="SM00899"/>
    </source>
</evidence>
<gene>
    <name evidence="4" type="ORF">B5F14_01510</name>
    <name evidence="3" type="ORF">POG00_06245</name>
</gene>
<reference evidence="4" key="2">
    <citation type="journal article" date="2018" name="BMC Genomics">
        <title>Whole genome sequencing and function prediction of 133 gut anaerobes isolated from chicken caecum in pure cultures.</title>
        <authorList>
            <person name="Medvecky M."/>
            <person name="Cejkova D."/>
            <person name="Polansky O."/>
            <person name="Karasova D."/>
            <person name="Kubasova T."/>
            <person name="Cizek A."/>
            <person name="Rychlik I."/>
        </authorList>
    </citation>
    <scope>NUCLEOTIDE SEQUENCE</scope>
    <source>
        <strain evidence="4">An178</strain>
    </source>
</reference>
<evidence type="ECO:0000313" key="3">
    <source>
        <dbReference type="EMBL" id="MDC0828313.1"/>
    </source>
</evidence>
<reference evidence="3" key="3">
    <citation type="submission" date="2023-01" db="EMBL/GenBank/DDBJ databases">
        <title>Human gut microbiome strain richness.</title>
        <authorList>
            <person name="Chen-Liaw A."/>
        </authorList>
    </citation>
    <scope>NUCLEOTIDE SEQUENCE</scope>
    <source>
        <strain evidence="3">D55st1_G4_D55t1_190419</strain>
    </source>
</reference>
<sequence length="70" mass="7906">MMPLTFADTNHEYVIQRITGQDKVRVHLKNLGFVENETVSVIQSIQGNLIVEIKGVRIALDKSLANRIMV</sequence>
<organism evidence="4 5">
    <name type="scientific">Faecalitalea cylindroides</name>
    <dbReference type="NCBI Taxonomy" id="39483"/>
    <lineage>
        <taxon>Bacteria</taxon>
        <taxon>Bacillati</taxon>
        <taxon>Bacillota</taxon>
        <taxon>Erysipelotrichia</taxon>
        <taxon>Erysipelotrichales</taxon>
        <taxon>Erysipelotrichaceae</taxon>
        <taxon>Faecalitalea</taxon>
    </lineage>
</organism>
<dbReference type="Proteomes" id="UP000195447">
    <property type="component" value="Unassembled WGS sequence"/>
</dbReference>
<dbReference type="PANTHER" id="PTHR43151">
    <property type="entry name" value="FEOA FAMILY PROTEIN"/>
    <property type="match status" value="1"/>
</dbReference>
<keyword evidence="5" id="KW-1185">Reference proteome</keyword>